<evidence type="ECO:0000256" key="4">
    <source>
        <dbReference type="ARBA" id="ARBA00022989"/>
    </source>
</evidence>
<dbReference type="EC" id="7.2.2.12" evidence="6"/>
<protein>
    <recommendedName>
        <fullName evidence="6">P-type Zn(2+) transporter</fullName>
        <ecNumber evidence="6">7.2.2.12</ecNumber>
    </recommendedName>
</protein>
<dbReference type="EMBL" id="VNIP01000004">
    <property type="protein sequence ID" value="KAA1183939.1"/>
    <property type="molecule type" value="Genomic_DNA"/>
</dbReference>
<dbReference type="SUPFAM" id="SSF81665">
    <property type="entry name" value="Calcium ATPase, transmembrane domain M"/>
    <property type="match status" value="1"/>
</dbReference>
<feature type="transmembrane region" description="Helical" evidence="8">
    <location>
        <begin position="35"/>
        <end position="58"/>
    </location>
</feature>
<feature type="transmembrane region" description="Helical" evidence="8">
    <location>
        <begin position="290"/>
        <end position="318"/>
    </location>
</feature>
<evidence type="ECO:0000256" key="6">
    <source>
        <dbReference type="ARBA" id="ARBA00039097"/>
    </source>
</evidence>
<organism evidence="10 11">
    <name type="scientific">Rhizobium tropici</name>
    <dbReference type="NCBI Taxonomy" id="398"/>
    <lineage>
        <taxon>Bacteria</taxon>
        <taxon>Pseudomonadati</taxon>
        <taxon>Pseudomonadota</taxon>
        <taxon>Alphaproteobacteria</taxon>
        <taxon>Hyphomicrobiales</taxon>
        <taxon>Rhizobiaceae</taxon>
        <taxon>Rhizobium/Agrobacterium group</taxon>
        <taxon>Rhizobium</taxon>
    </lineage>
</organism>
<dbReference type="InterPro" id="IPR023299">
    <property type="entry name" value="ATPase_P-typ_cyto_dom_N"/>
</dbReference>
<dbReference type="GO" id="GO:0015086">
    <property type="term" value="F:cadmium ion transmembrane transporter activity"/>
    <property type="evidence" value="ECO:0007669"/>
    <property type="project" value="TreeGrafter"/>
</dbReference>
<comment type="similarity">
    <text evidence="2 8">Belongs to the cation transport ATPase (P-type) (TC 3.A.3) family. Type IB subfamily.</text>
</comment>
<proteinExistence type="inferred from homology"/>
<dbReference type="InterPro" id="IPR023298">
    <property type="entry name" value="ATPase_P-typ_TM_dom_sf"/>
</dbReference>
<evidence type="ECO:0000259" key="9">
    <source>
        <dbReference type="Pfam" id="PF00122"/>
    </source>
</evidence>
<dbReference type="GO" id="GO:0016887">
    <property type="term" value="F:ATP hydrolysis activity"/>
    <property type="evidence" value="ECO:0007669"/>
    <property type="project" value="InterPro"/>
</dbReference>
<dbReference type="InterPro" id="IPR036412">
    <property type="entry name" value="HAD-like_sf"/>
</dbReference>
<gene>
    <name evidence="10" type="primary">cadA</name>
    <name evidence="10" type="ORF">FP026_07935</name>
</gene>
<feature type="domain" description="P-type ATPase A" evidence="9">
    <location>
        <begin position="149"/>
        <end position="250"/>
    </location>
</feature>
<dbReference type="GO" id="GO:0005886">
    <property type="term" value="C:plasma membrane"/>
    <property type="evidence" value="ECO:0007669"/>
    <property type="project" value="UniProtKB-SubCell"/>
</dbReference>
<dbReference type="PROSITE" id="PS00154">
    <property type="entry name" value="ATPASE_E1_E2"/>
    <property type="match status" value="1"/>
</dbReference>
<dbReference type="GO" id="GO:0016463">
    <property type="term" value="F:P-type zinc transporter activity"/>
    <property type="evidence" value="ECO:0007669"/>
    <property type="project" value="UniProtKB-EC"/>
</dbReference>
<dbReference type="Gene3D" id="2.70.150.10">
    <property type="entry name" value="Calcium-transporting ATPase, cytoplasmic transduction domain A"/>
    <property type="match status" value="1"/>
</dbReference>
<keyword evidence="4 8" id="KW-1133">Transmembrane helix</keyword>
<dbReference type="OrthoDB" id="9807843at2"/>
<feature type="transmembrane region" description="Helical" evidence="8">
    <location>
        <begin position="65"/>
        <end position="82"/>
    </location>
</feature>
<dbReference type="SUPFAM" id="SSF81653">
    <property type="entry name" value="Calcium ATPase, transduction domain A"/>
    <property type="match status" value="1"/>
</dbReference>
<keyword evidence="5 8" id="KW-0472">Membrane</keyword>
<evidence type="ECO:0000256" key="7">
    <source>
        <dbReference type="ARBA" id="ARBA00047308"/>
    </source>
</evidence>
<dbReference type="NCBIfam" id="TIGR01525">
    <property type="entry name" value="ATPase-IB_hvy"/>
    <property type="match status" value="1"/>
</dbReference>
<dbReference type="InterPro" id="IPR059000">
    <property type="entry name" value="ATPase_P-type_domA"/>
</dbReference>
<comment type="subcellular location">
    <subcellularLocation>
        <location evidence="8">Cell membrane</location>
    </subcellularLocation>
    <subcellularLocation>
        <location evidence="1">Membrane</location>
    </subcellularLocation>
</comment>
<dbReference type="Pfam" id="PF00122">
    <property type="entry name" value="E1-E2_ATPase"/>
    <property type="match status" value="1"/>
</dbReference>
<dbReference type="GO" id="GO:0046872">
    <property type="term" value="F:metal ion binding"/>
    <property type="evidence" value="ECO:0007669"/>
    <property type="project" value="UniProtKB-KW"/>
</dbReference>
<keyword evidence="8" id="KW-0479">Metal-binding</keyword>
<evidence type="ECO:0000256" key="5">
    <source>
        <dbReference type="ARBA" id="ARBA00023136"/>
    </source>
</evidence>
<dbReference type="InterPro" id="IPR018303">
    <property type="entry name" value="ATPase_P-typ_P_site"/>
</dbReference>
<sequence>MSGMTDHSHGSHGHAHHHGHVLSAGLLTANEKQAAAVQLTLAMIALSLLTLGIAWRWLAPDEEGVSQLLLAAASLIAAVPVIRSGWHSLRHPSLHGITDQLIALAMLAVWATGDLLTAALLPIIMMFGHVLEERSVIGSKEAMEALARLTRSHARLIMPDGSTREVDNAMLKPGDLVEVRAGDRVPADGRVREGQASLDTAPITGESVPLEVRAGMEVFGGAINLDGRLEIEVTRTGEDSTLGKVIALMQRAENSKPPITRLLERYAQQYLALVLTIAALAWFLTYNDQIMLAILVAACPCALVLSAPATAIAGIAVAARHGILIRSSAFLEELADLTSLVIDKTGTLTFGRLRLQDVKLTSNRDRETVLALAASLGAASSHPVSRALAALVTHDAYNPLVNVRELQGLGIVAGATTGEVALGRPELFECLSVVVPPIPAHDGPLAGLSIGGEFVAWLLLSDTVKPEAAVAMADLGALGLNRQLLLTGDRQSVAQALAREIGITEVVAEALPADKLKRVLSETKSGFKPLVVGDGINDSLALKAGAVGIAMGAGGADIALASSDIILIGSDLRRLGTCIRLSRLCRRTLKTNVIIGLGWTVAIVALAGFGFLGAAGAVVAAILHNLSTLLVLANAGRLMRYDEPLAA</sequence>
<dbReference type="PRINTS" id="PR00119">
    <property type="entry name" value="CATATPASE"/>
</dbReference>
<dbReference type="NCBIfam" id="TIGR01512">
    <property type="entry name" value="ATPase-IB2_Cd"/>
    <property type="match status" value="1"/>
</dbReference>
<dbReference type="PANTHER" id="PTHR48085">
    <property type="entry name" value="CADMIUM/ZINC-TRANSPORTING ATPASE HMA2-RELATED"/>
    <property type="match status" value="1"/>
</dbReference>
<evidence type="ECO:0000256" key="8">
    <source>
        <dbReference type="RuleBase" id="RU362081"/>
    </source>
</evidence>
<keyword evidence="10" id="KW-0378">Hydrolase</keyword>
<dbReference type="InterPro" id="IPR023214">
    <property type="entry name" value="HAD_sf"/>
</dbReference>
<keyword evidence="3 8" id="KW-0812">Transmembrane</keyword>
<dbReference type="Proteomes" id="UP000323608">
    <property type="component" value="Unassembled WGS sequence"/>
</dbReference>
<comment type="catalytic activity">
    <reaction evidence="7">
        <text>Zn(2+)(in) + ATP + H2O = Zn(2+)(out) + ADP + phosphate + H(+)</text>
        <dbReference type="Rhea" id="RHEA:20621"/>
        <dbReference type="ChEBI" id="CHEBI:15377"/>
        <dbReference type="ChEBI" id="CHEBI:15378"/>
        <dbReference type="ChEBI" id="CHEBI:29105"/>
        <dbReference type="ChEBI" id="CHEBI:30616"/>
        <dbReference type="ChEBI" id="CHEBI:43474"/>
        <dbReference type="ChEBI" id="CHEBI:456216"/>
        <dbReference type="EC" id="7.2.2.12"/>
    </reaction>
</comment>
<dbReference type="NCBIfam" id="TIGR01494">
    <property type="entry name" value="ATPase_P-type"/>
    <property type="match status" value="1"/>
</dbReference>
<dbReference type="AlphaFoldDB" id="A0A5B0WDG4"/>
<accession>A0A5B0WDG4</accession>
<evidence type="ECO:0000256" key="2">
    <source>
        <dbReference type="ARBA" id="ARBA00006024"/>
    </source>
</evidence>
<dbReference type="RefSeq" id="WP_149634065.1">
    <property type="nucleotide sequence ID" value="NZ_VNIP01000004.1"/>
</dbReference>
<dbReference type="Pfam" id="PF00702">
    <property type="entry name" value="Hydrolase"/>
    <property type="match status" value="1"/>
</dbReference>
<dbReference type="FunFam" id="2.70.150.10:FF:000002">
    <property type="entry name" value="Copper-transporting ATPase 1, putative"/>
    <property type="match status" value="1"/>
</dbReference>
<dbReference type="InterPro" id="IPR008250">
    <property type="entry name" value="ATPase_P-typ_transduc_dom_A_sf"/>
</dbReference>
<dbReference type="PANTHER" id="PTHR48085:SF5">
    <property type="entry name" value="CADMIUM_ZINC-TRANSPORTING ATPASE HMA4-RELATED"/>
    <property type="match status" value="1"/>
</dbReference>
<keyword evidence="8" id="KW-0067">ATP-binding</keyword>
<feature type="transmembrane region" description="Helical" evidence="8">
    <location>
        <begin position="266"/>
        <end position="284"/>
    </location>
</feature>
<keyword evidence="8" id="KW-1003">Cell membrane</keyword>
<evidence type="ECO:0000313" key="11">
    <source>
        <dbReference type="Proteomes" id="UP000323608"/>
    </source>
</evidence>
<evidence type="ECO:0000256" key="1">
    <source>
        <dbReference type="ARBA" id="ARBA00004370"/>
    </source>
</evidence>
<dbReference type="GO" id="GO:0005524">
    <property type="term" value="F:ATP binding"/>
    <property type="evidence" value="ECO:0007669"/>
    <property type="project" value="UniProtKB-UniRule"/>
</dbReference>
<feature type="transmembrane region" description="Helical" evidence="8">
    <location>
        <begin position="102"/>
        <end position="127"/>
    </location>
</feature>
<feature type="transmembrane region" description="Helical" evidence="8">
    <location>
        <begin position="589"/>
        <end position="609"/>
    </location>
</feature>
<dbReference type="InterPro" id="IPR051014">
    <property type="entry name" value="Cation_Transport_ATPase_IB"/>
</dbReference>
<evidence type="ECO:0000313" key="10">
    <source>
        <dbReference type="EMBL" id="KAA1183939.1"/>
    </source>
</evidence>
<dbReference type="InterPro" id="IPR001757">
    <property type="entry name" value="P_typ_ATPase"/>
</dbReference>
<reference evidence="10 11" key="1">
    <citation type="submission" date="2019-07" db="EMBL/GenBank/DDBJ databases">
        <title>The Draft Genome Sequence of Rhizobium tropici SARCC-755 Associated with Superior Nodulation on Pigeonpea (Cajanus cajan (L.) Millsp.).</title>
        <authorList>
            <person name="Bopape F.L."/>
            <person name="Hassen A.I."/>
            <person name="Swanevelder Z.H."/>
            <person name="Gwata E.T."/>
        </authorList>
    </citation>
    <scope>NUCLEOTIDE SEQUENCE [LARGE SCALE GENOMIC DNA]</scope>
    <source>
        <strain evidence="10 11">SARCC-755</strain>
    </source>
</reference>
<comment type="caution">
    <text evidence="10">The sequence shown here is derived from an EMBL/GenBank/DDBJ whole genome shotgun (WGS) entry which is preliminary data.</text>
</comment>
<dbReference type="SUPFAM" id="SSF56784">
    <property type="entry name" value="HAD-like"/>
    <property type="match status" value="1"/>
</dbReference>
<evidence type="ECO:0000256" key="3">
    <source>
        <dbReference type="ARBA" id="ARBA00022692"/>
    </source>
</evidence>
<name>A0A5B0WDG4_RHITR</name>
<keyword evidence="8" id="KW-0547">Nucleotide-binding</keyword>
<dbReference type="Gene3D" id="3.40.1110.10">
    <property type="entry name" value="Calcium-transporting ATPase, cytoplasmic domain N"/>
    <property type="match status" value="1"/>
</dbReference>
<dbReference type="InterPro" id="IPR027256">
    <property type="entry name" value="P-typ_ATPase_IB"/>
</dbReference>
<dbReference type="Gene3D" id="3.40.50.1000">
    <property type="entry name" value="HAD superfamily/HAD-like"/>
    <property type="match status" value="1"/>
</dbReference>